<dbReference type="SUPFAM" id="SSF47598">
    <property type="entry name" value="Ribbon-helix-helix"/>
    <property type="match status" value="1"/>
</dbReference>
<reference evidence="1 2" key="1">
    <citation type="submission" date="2020-08" db="EMBL/GenBank/DDBJ databases">
        <title>Bridging the membrane lipid divide: bacteria of the FCB group superphylum have the potential to synthesize archaeal ether lipids.</title>
        <authorList>
            <person name="Villanueva L."/>
            <person name="Von Meijenfeldt F.A.B."/>
            <person name="Westbye A.B."/>
            <person name="Yadav S."/>
            <person name="Hopmans E.C."/>
            <person name="Dutilh B.E."/>
            <person name="Sinninghe Damste J.S."/>
        </authorList>
    </citation>
    <scope>NUCLEOTIDE SEQUENCE [LARGE SCALE GENOMIC DNA]</scope>
    <source>
        <strain evidence="1">NIOZ-UU17</strain>
    </source>
</reference>
<name>A0A8J6P092_9BACT</name>
<dbReference type="Proteomes" id="UP000605201">
    <property type="component" value="Unassembled WGS sequence"/>
</dbReference>
<dbReference type="GO" id="GO:0006355">
    <property type="term" value="P:regulation of DNA-templated transcription"/>
    <property type="evidence" value="ECO:0007669"/>
    <property type="project" value="InterPro"/>
</dbReference>
<dbReference type="InterPro" id="IPR010985">
    <property type="entry name" value="Ribbon_hlx_hlx"/>
</dbReference>
<accession>A0A8J6P092</accession>
<sequence length="80" mass="9734">MLIPTKIQIDKKIYEFIKQTHKKLHYRSLSEYMREAVNTKVEEDRKRLRELKRIAAMEMIGRAPYDNLFESIEGEDFEDR</sequence>
<organism evidence="1 2">
    <name type="scientific">Candidatus Desulfatibia vada</name>
    <dbReference type="NCBI Taxonomy" id="2841696"/>
    <lineage>
        <taxon>Bacteria</taxon>
        <taxon>Pseudomonadati</taxon>
        <taxon>Thermodesulfobacteriota</taxon>
        <taxon>Desulfobacteria</taxon>
        <taxon>Desulfobacterales</taxon>
        <taxon>Desulfobacterales incertae sedis</taxon>
        <taxon>Candidatus Desulfatibia</taxon>
    </lineage>
</organism>
<protein>
    <submittedName>
        <fullName evidence="1">Crotonobetainyl-CoA--carnitine CoA-transferase</fullName>
    </submittedName>
</protein>
<evidence type="ECO:0000313" key="1">
    <source>
        <dbReference type="EMBL" id="MBC8430395.1"/>
    </source>
</evidence>
<dbReference type="EMBL" id="JACNIG010000035">
    <property type="protein sequence ID" value="MBC8430395.1"/>
    <property type="molecule type" value="Genomic_DNA"/>
</dbReference>
<comment type="caution">
    <text evidence="1">The sequence shown here is derived from an EMBL/GenBank/DDBJ whole genome shotgun (WGS) entry which is preliminary data.</text>
</comment>
<proteinExistence type="predicted"/>
<evidence type="ECO:0000313" key="2">
    <source>
        <dbReference type="Proteomes" id="UP000605201"/>
    </source>
</evidence>
<gene>
    <name evidence="1" type="ORF">H8D96_00600</name>
</gene>
<dbReference type="AlphaFoldDB" id="A0A8J6P092"/>